<accession>A0A1F8EX79</accession>
<protein>
    <submittedName>
        <fullName evidence="1">Uncharacterized protein</fullName>
    </submittedName>
</protein>
<dbReference type="Proteomes" id="UP000177419">
    <property type="component" value="Unassembled WGS sequence"/>
</dbReference>
<proteinExistence type="predicted"/>
<dbReference type="AlphaFoldDB" id="A0A1F8EX79"/>
<evidence type="ECO:0000313" key="1">
    <source>
        <dbReference type="EMBL" id="OGN05463.1"/>
    </source>
</evidence>
<organism evidence="1 2">
    <name type="scientific">Candidatus Yanofskybacteria bacterium RIFCSPHIGHO2_01_FULL_44_22</name>
    <dbReference type="NCBI Taxonomy" id="1802669"/>
    <lineage>
        <taxon>Bacteria</taxon>
        <taxon>Candidatus Yanofskyibacteriota</taxon>
    </lineage>
</organism>
<gene>
    <name evidence="1" type="ORF">A2746_00140</name>
</gene>
<dbReference type="EMBL" id="MGJJ01000012">
    <property type="protein sequence ID" value="OGN05463.1"/>
    <property type="molecule type" value="Genomic_DNA"/>
</dbReference>
<comment type="caution">
    <text evidence="1">The sequence shown here is derived from an EMBL/GenBank/DDBJ whole genome shotgun (WGS) entry which is preliminary data.</text>
</comment>
<sequence length="116" mass="13169">MKKSVVDKFQFSVVAKKIVAIFNDNKNHKDGSLNKFLCGRLVIDMKFLILKVAIGGVCLKKSEPILSKIQMLIDAKLRSNFAYGSRAKIFLPLNPSNFCPLTKSFLQNFLRRLFNS</sequence>
<name>A0A1F8EX79_9BACT</name>
<evidence type="ECO:0000313" key="2">
    <source>
        <dbReference type="Proteomes" id="UP000177419"/>
    </source>
</evidence>
<reference evidence="1 2" key="1">
    <citation type="journal article" date="2016" name="Nat. Commun.">
        <title>Thousands of microbial genomes shed light on interconnected biogeochemical processes in an aquifer system.</title>
        <authorList>
            <person name="Anantharaman K."/>
            <person name="Brown C.T."/>
            <person name="Hug L.A."/>
            <person name="Sharon I."/>
            <person name="Castelle C.J."/>
            <person name="Probst A.J."/>
            <person name="Thomas B.C."/>
            <person name="Singh A."/>
            <person name="Wilkins M.J."/>
            <person name="Karaoz U."/>
            <person name="Brodie E.L."/>
            <person name="Williams K.H."/>
            <person name="Hubbard S.S."/>
            <person name="Banfield J.F."/>
        </authorList>
    </citation>
    <scope>NUCLEOTIDE SEQUENCE [LARGE SCALE GENOMIC DNA]</scope>
</reference>